<reference evidence="1" key="1">
    <citation type="journal article" date="2020" name="Nat. Commun.">
        <title>Large-scale genome sequencing of mycorrhizal fungi provides insights into the early evolution of symbiotic traits.</title>
        <authorList>
            <person name="Miyauchi S."/>
            <person name="Kiss E."/>
            <person name="Kuo A."/>
            <person name="Drula E."/>
            <person name="Kohler A."/>
            <person name="Sanchez-Garcia M."/>
            <person name="Morin E."/>
            <person name="Andreopoulos B."/>
            <person name="Barry K.W."/>
            <person name="Bonito G."/>
            <person name="Buee M."/>
            <person name="Carver A."/>
            <person name="Chen C."/>
            <person name="Cichocki N."/>
            <person name="Clum A."/>
            <person name="Culley D."/>
            <person name="Crous P.W."/>
            <person name="Fauchery L."/>
            <person name="Girlanda M."/>
            <person name="Hayes R.D."/>
            <person name="Keri Z."/>
            <person name="LaButti K."/>
            <person name="Lipzen A."/>
            <person name="Lombard V."/>
            <person name="Magnuson J."/>
            <person name="Maillard F."/>
            <person name="Murat C."/>
            <person name="Nolan M."/>
            <person name="Ohm R.A."/>
            <person name="Pangilinan J."/>
            <person name="Pereira M.F."/>
            <person name="Perotto S."/>
            <person name="Peter M."/>
            <person name="Pfister S."/>
            <person name="Riley R."/>
            <person name="Sitrit Y."/>
            <person name="Stielow J.B."/>
            <person name="Szollosi G."/>
            <person name="Zifcakova L."/>
            <person name="Stursova M."/>
            <person name="Spatafora J.W."/>
            <person name="Tedersoo L."/>
            <person name="Vaario L.M."/>
            <person name="Yamada A."/>
            <person name="Yan M."/>
            <person name="Wang P."/>
            <person name="Xu J."/>
            <person name="Bruns T."/>
            <person name="Baldrian P."/>
            <person name="Vilgalys R."/>
            <person name="Dunand C."/>
            <person name="Henrissat B."/>
            <person name="Grigoriev I.V."/>
            <person name="Hibbett D."/>
            <person name="Nagy L.G."/>
            <person name="Martin F.M."/>
        </authorList>
    </citation>
    <scope>NUCLEOTIDE SEQUENCE</scope>
    <source>
        <strain evidence="1">UP504</strain>
    </source>
</reference>
<gene>
    <name evidence="1" type="ORF">BS47DRAFT_244185</name>
</gene>
<evidence type="ECO:0000313" key="2">
    <source>
        <dbReference type="Proteomes" id="UP000886523"/>
    </source>
</evidence>
<proteinExistence type="predicted"/>
<dbReference type="Proteomes" id="UP000886523">
    <property type="component" value="Unassembled WGS sequence"/>
</dbReference>
<keyword evidence="2" id="KW-1185">Reference proteome</keyword>
<protein>
    <submittedName>
        <fullName evidence="1">Uncharacterized protein</fullName>
    </submittedName>
</protein>
<accession>A0A9P6DS34</accession>
<comment type="caution">
    <text evidence="1">The sequence shown here is derived from an EMBL/GenBank/DDBJ whole genome shotgun (WGS) entry which is preliminary data.</text>
</comment>
<evidence type="ECO:0000313" key="1">
    <source>
        <dbReference type="EMBL" id="KAF9508210.1"/>
    </source>
</evidence>
<dbReference type="EMBL" id="MU129063">
    <property type="protein sequence ID" value="KAF9508210.1"/>
    <property type="molecule type" value="Genomic_DNA"/>
</dbReference>
<dbReference type="AlphaFoldDB" id="A0A9P6DS34"/>
<sequence>MEKTTGSSQSWLQRTFSHFRWHRSSAPGESTTVGPISAGAIASAESALGWISNVPGGHAAQVRIGVALDTIKELNVVSVSIHFDHKCRVLQIVIAHN</sequence>
<organism evidence="1 2">
    <name type="scientific">Hydnum rufescens UP504</name>
    <dbReference type="NCBI Taxonomy" id="1448309"/>
    <lineage>
        <taxon>Eukaryota</taxon>
        <taxon>Fungi</taxon>
        <taxon>Dikarya</taxon>
        <taxon>Basidiomycota</taxon>
        <taxon>Agaricomycotina</taxon>
        <taxon>Agaricomycetes</taxon>
        <taxon>Cantharellales</taxon>
        <taxon>Hydnaceae</taxon>
        <taxon>Hydnum</taxon>
    </lineage>
</organism>
<name>A0A9P6DS34_9AGAM</name>